<dbReference type="WBParaSite" id="TCNE_0001108301-mRNA-1">
    <property type="protein sequence ID" value="TCNE_0001108301-mRNA-1"/>
    <property type="gene ID" value="TCNE_0001108301"/>
</dbReference>
<feature type="compositionally biased region" description="Polar residues" evidence="10">
    <location>
        <begin position="1212"/>
        <end position="1235"/>
    </location>
</feature>
<feature type="domain" description="CBS" evidence="11">
    <location>
        <begin position="798"/>
        <end position="854"/>
    </location>
</feature>
<dbReference type="InterPro" id="IPR046342">
    <property type="entry name" value="CBS_dom_sf"/>
</dbReference>
<feature type="transmembrane region" description="Helical" evidence="9">
    <location>
        <begin position="425"/>
        <end position="450"/>
    </location>
</feature>
<dbReference type="SUPFAM" id="SSF81340">
    <property type="entry name" value="Clc chloride channel"/>
    <property type="match status" value="1"/>
</dbReference>
<feature type="transmembrane region" description="Helical" evidence="9">
    <location>
        <begin position="470"/>
        <end position="487"/>
    </location>
</feature>
<dbReference type="SMART" id="SM00116">
    <property type="entry name" value="CBS"/>
    <property type="match status" value="2"/>
</dbReference>
<accession>A0A183URG3</accession>
<dbReference type="SUPFAM" id="SSF54631">
    <property type="entry name" value="CBS-domain pair"/>
    <property type="match status" value="1"/>
</dbReference>
<organism evidence="13 14">
    <name type="scientific">Toxocara canis</name>
    <name type="common">Canine roundworm</name>
    <dbReference type="NCBI Taxonomy" id="6265"/>
    <lineage>
        <taxon>Eukaryota</taxon>
        <taxon>Metazoa</taxon>
        <taxon>Ecdysozoa</taxon>
        <taxon>Nematoda</taxon>
        <taxon>Chromadorea</taxon>
        <taxon>Rhabditida</taxon>
        <taxon>Spirurina</taxon>
        <taxon>Ascaridomorpha</taxon>
        <taxon>Ascaridoidea</taxon>
        <taxon>Toxocaridae</taxon>
        <taxon>Toxocara</taxon>
    </lineage>
</organism>
<keyword evidence="5 9" id="KW-0406">Ion transport</keyword>
<sequence length="1306" mass="145256">MLQDSERTSLISPSQAESSFLLGASGSRRRMMDPSRTGADSGGVDGEEGIASASSSAPALVHADYGPRGNLKYRGGLILKCIAGAVAYNGSGIVGVNEEEDSYADDSTPPIFRQKTNLAFFSKYGDFHTIDWQRDLARDRLRHKYILGRKREFPFGTIYGMWDAGSGWICVLMVGLAAGAVAGIIDIGARWMSDLKDGVCADRFWLDREHCCWSANDSVYKDADCSAWTSWPEMLQYYDKNFLYYTLELFFYCGWSVLMAALTVTLVKVFAPYACGSGIPEIKCILSGFVIRGYLGKWTFIIKSVGLILASASGLNLGKEGPMVHLACCIGNIFSYLFPKYGLNEAKKREILSASAAAGVSVAFGAPIGGVMFSLEEASYYFPLKTMWRSFFCALVAGIILRIMNPFGSDQTSLFHVDYSMKWTFIELIPFAGLGLFGGIIGSVFIWANIKWCRFRKANKTLGGNPINEVLIVTLITAFVSYFNPYTRKSSSSLIKQLFDRCGPEDYMSDLCDYQNKTFSSDKVDDNYHTGELGQGVHSAFIQLILALIIKLVLTIFTFGIKVPSGLFVPSLAMGAIAGRLLGIAVEGITASLQKEVGMHSSIWSCQIGKDCVMPGLYAMVGAAAALGGVTRMTVSLVVIMFELTGSLEFIVPTMVAVMFAKWVGDAIYKLGIYDSHIELNGYPFLDNKGEYPYSTVAIQVMKPGAGGPPLRVITQSSMTIGDLETLLRETDYNGFPVVISEENLYLVGFCTRRDLQLALHSARKTQPYVVTNSIVYFTTNVPEDRIGGPAPLRLRKLIDLAPMTITDQTPMETVIDMFRKLGLRQVLVTHNGRLLGIITKKDILQFMKKVIPKHRQGNMRGTGIAGPPVTAGCRTDIERLLEMYKEKKSLRYAPFFDVFKQLDFHTIFWGKFCVAELVEFSEKLLQMAIAYAMVSRESVEPIGSAEEEELEHGEGRKDELSVGYKNELTLQERLFGIYLTYTLYVTQPFRYVAQVRISLQQLHDLEVLLTDQLIPEKHYDAISIMQYFGERHIFRIVAFEKDFDVLMHRRYDRFVMEDDEGTGQEEKDRSEQDDYALLSKIQSEQVSAQVDTIHKWFICKTLKGLQSCRRSELKAKAFKARAESARSKRFAHARSEMKECEESTDGAGTSRNWDQSYSVSLVNMNELMREVAEQNVESNKESIVKLSSDEGEKQKKRKKLMSPSEMDKAFETSTAGTTAERNTLEATSSSTKTPRNSKKAKVAEKQANKEAFVLLPLGDGTGQPTKTRLPDEAIKAAVNIGKSKEERKGDAILKKLGSKEGATVS</sequence>
<feature type="compositionally biased region" description="Basic and acidic residues" evidence="10">
    <location>
        <begin position="1283"/>
        <end position="1294"/>
    </location>
</feature>
<keyword evidence="7 9" id="KW-0868">Chloride</keyword>
<dbReference type="InterPro" id="IPR014743">
    <property type="entry name" value="Cl-channel_core"/>
</dbReference>
<dbReference type="InterPro" id="IPR019188">
    <property type="entry name" value="SNAPC1"/>
</dbReference>
<feature type="transmembrane region" description="Helical" evidence="9">
    <location>
        <begin position="612"/>
        <end position="631"/>
    </location>
</feature>
<dbReference type="Pfam" id="PF00654">
    <property type="entry name" value="Voltage_CLC"/>
    <property type="match status" value="1"/>
</dbReference>
<evidence type="ECO:0000313" key="13">
    <source>
        <dbReference type="Proteomes" id="UP000050794"/>
    </source>
</evidence>
<dbReference type="Pfam" id="PF00571">
    <property type="entry name" value="CBS"/>
    <property type="match status" value="2"/>
</dbReference>
<proteinExistence type="inferred from homology"/>
<dbReference type="Gene3D" id="1.10.3080.10">
    <property type="entry name" value="Clc chloride channel"/>
    <property type="match status" value="1"/>
</dbReference>
<evidence type="ECO:0000256" key="3">
    <source>
        <dbReference type="ARBA" id="ARBA00022692"/>
    </source>
</evidence>
<name>A0A183URG3_TOXCA</name>
<evidence type="ECO:0000256" key="7">
    <source>
        <dbReference type="ARBA" id="ARBA00023214"/>
    </source>
</evidence>
<feature type="transmembrane region" description="Helical" evidence="9">
    <location>
        <begin position="249"/>
        <end position="274"/>
    </location>
</feature>
<keyword evidence="3 9" id="KW-0812">Transmembrane</keyword>
<evidence type="ECO:0000313" key="12">
    <source>
        <dbReference type="EMBL" id="VDM42404.1"/>
    </source>
</evidence>
<dbReference type="PROSITE" id="PS51371">
    <property type="entry name" value="CBS"/>
    <property type="match status" value="2"/>
</dbReference>
<feature type="transmembrane region" description="Helical" evidence="9">
    <location>
        <begin position="637"/>
        <end position="661"/>
    </location>
</feature>
<evidence type="ECO:0000313" key="14">
    <source>
        <dbReference type="WBParaSite" id="TCNE_0001108301-mRNA-1"/>
    </source>
</evidence>
<dbReference type="GO" id="GO:0005886">
    <property type="term" value="C:plasma membrane"/>
    <property type="evidence" value="ECO:0007669"/>
    <property type="project" value="TreeGrafter"/>
</dbReference>
<evidence type="ECO:0000256" key="9">
    <source>
        <dbReference type="RuleBase" id="RU361221"/>
    </source>
</evidence>
<evidence type="ECO:0000256" key="10">
    <source>
        <dbReference type="SAM" id="MobiDB-lite"/>
    </source>
</evidence>
<evidence type="ECO:0000256" key="8">
    <source>
        <dbReference type="PROSITE-ProRule" id="PRU00703"/>
    </source>
</evidence>
<dbReference type="Gene3D" id="3.90.1280.20">
    <property type="match status" value="1"/>
</dbReference>
<feature type="transmembrane region" description="Helical" evidence="9">
    <location>
        <begin position="323"/>
        <end position="339"/>
    </location>
</feature>
<evidence type="ECO:0000256" key="1">
    <source>
        <dbReference type="ARBA" id="ARBA00004337"/>
    </source>
</evidence>
<evidence type="ECO:0000256" key="2">
    <source>
        <dbReference type="ARBA" id="ARBA00022448"/>
    </source>
</evidence>
<dbReference type="GO" id="GO:0005247">
    <property type="term" value="F:voltage-gated chloride channel activity"/>
    <property type="evidence" value="ECO:0007669"/>
    <property type="project" value="TreeGrafter"/>
</dbReference>
<gene>
    <name evidence="12" type="ORF">TCNE_LOCUS11083</name>
</gene>
<dbReference type="EMBL" id="UYWY01020733">
    <property type="protein sequence ID" value="VDM42404.1"/>
    <property type="molecule type" value="Genomic_DNA"/>
</dbReference>
<dbReference type="GO" id="GO:0010008">
    <property type="term" value="C:endosome membrane"/>
    <property type="evidence" value="ECO:0007669"/>
    <property type="project" value="UniProtKB-SubCell"/>
</dbReference>
<evidence type="ECO:0000256" key="5">
    <source>
        <dbReference type="ARBA" id="ARBA00023065"/>
    </source>
</evidence>
<dbReference type="GO" id="GO:0005769">
    <property type="term" value="C:early endosome"/>
    <property type="evidence" value="ECO:0007669"/>
    <property type="project" value="TreeGrafter"/>
</dbReference>
<dbReference type="PRINTS" id="PR00762">
    <property type="entry name" value="CLCHANNEL"/>
</dbReference>
<dbReference type="GO" id="GO:0005794">
    <property type="term" value="C:Golgi apparatus"/>
    <property type="evidence" value="ECO:0007669"/>
    <property type="project" value="TreeGrafter"/>
</dbReference>
<evidence type="ECO:0000256" key="4">
    <source>
        <dbReference type="ARBA" id="ARBA00022989"/>
    </source>
</evidence>
<keyword evidence="4 9" id="KW-1133">Transmembrane helix</keyword>
<protein>
    <recommendedName>
        <fullName evidence="9">Chloride channel protein</fullName>
    </recommendedName>
</protein>
<feature type="domain" description="CBS" evidence="11">
    <location>
        <begin position="702"/>
        <end position="766"/>
    </location>
</feature>
<feature type="transmembrane region" description="Helical" evidence="9">
    <location>
        <begin position="540"/>
        <end position="561"/>
    </location>
</feature>
<dbReference type="PANTHER" id="PTHR45711:SF6">
    <property type="entry name" value="CHLORIDE CHANNEL PROTEIN"/>
    <property type="match status" value="1"/>
</dbReference>
<reference evidence="14" key="1">
    <citation type="submission" date="2016-06" db="UniProtKB">
        <authorList>
            <consortium name="WormBaseParasite"/>
        </authorList>
    </citation>
    <scope>IDENTIFICATION</scope>
</reference>
<feature type="region of interest" description="Disordered" evidence="10">
    <location>
        <begin position="1283"/>
        <end position="1306"/>
    </location>
</feature>
<keyword evidence="13" id="KW-1185">Reference proteome</keyword>
<feature type="compositionally biased region" description="Basic and acidic residues" evidence="10">
    <location>
        <begin position="1177"/>
        <end position="1194"/>
    </location>
</feature>
<feature type="region of interest" description="Disordered" evidence="10">
    <location>
        <begin position="1177"/>
        <end position="1246"/>
    </location>
</feature>
<dbReference type="CDD" id="cd04591">
    <property type="entry name" value="CBS_pair_voltage-gated_CLC_euk_bac"/>
    <property type="match status" value="1"/>
</dbReference>
<dbReference type="PANTHER" id="PTHR45711">
    <property type="entry name" value="CHLORIDE CHANNEL PROTEIN"/>
    <property type="match status" value="1"/>
</dbReference>
<keyword evidence="8" id="KW-0129">CBS domain</keyword>
<feature type="region of interest" description="Disordered" evidence="10">
    <location>
        <begin position="1130"/>
        <end position="1154"/>
    </location>
</feature>
<comment type="subcellular location">
    <subcellularLocation>
        <location evidence="1">Endosome membrane</location>
        <topology evidence="1">Multi-pass membrane protein</topology>
    </subcellularLocation>
    <subcellularLocation>
        <location evidence="9">Membrane</location>
        <topology evidence="9">Multi-pass membrane protein</topology>
    </subcellularLocation>
</comment>
<evidence type="ECO:0000256" key="6">
    <source>
        <dbReference type="ARBA" id="ARBA00023136"/>
    </source>
</evidence>
<keyword evidence="2 9" id="KW-0813">Transport</keyword>
<dbReference type="Pfam" id="PF09808">
    <property type="entry name" value="SNAPC1"/>
    <property type="match status" value="1"/>
</dbReference>
<dbReference type="Gene3D" id="3.10.580.20">
    <property type="match status" value="1"/>
</dbReference>
<dbReference type="CDD" id="cd03684">
    <property type="entry name" value="ClC_3_like"/>
    <property type="match status" value="1"/>
</dbReference>
<keyword evidence="6 9" id="KW-0472">Membrane</keyword>
<feature type="transmembrane region" description="Helical" evidence="9">
    <location>
        <begin position="351"/>
        <end position="375"/>
    </location>
</feature>
<dbReference type="InterPro" id="IPR001807">
    <property type="entry name" value="ClC"/>
</dbReference>
<comment type="similarity">
    <text evidence="9">Belongs to the chloride channel (TC 2.A.49) family.</text>
</comment>
<evidence type="ECO:0000259" key="11">
    <source>
        <dbReference type="PROSITE" id="PS51371"/>
    </source>
</evidence>
<feature type="transmembrane region" description="Helical" evidence="9">
    <location>
        <begin position="567"/>
        <end position="591"/>
    </location>
</feature>
<dbReference type="Proteomes" id="UP000050794">
    <property type="component" value="Unassembled WGS sequence"/>
</dbReference>
<feature type="region of interest" description="Disordered" evidence="10">
    <location>
        <begin position="22"/>
        <end position="50"/>
    </location>
</feature>
<dbReference type="FunFam" id="1.10.3080.10:FF:000011">
    <property type="entry name" value="Chloride channel protein"/>
    <property type="match status" value="1"/>
</dbReference>
<reference evidence="12 13" key="2">
    <citation type="submission" date="2018-11" db="EMBL/GenBank/DDBJ databases">
        <authorList>
            <consortium name="Pathogen Informatics"/>
        </authorList>
    </citation>
    <scope>NUCLEOTIDE SEQUENCE [LARGE SCALE GENOMIC DNA]</scope>
</reference>
<feature type="transmembrane region" description="Helical" evidence="9">
    <location>
        <begin position="159"/>
        <end position="185"/>
    </location>
</feature>
<dbReference type="GO" id="GO:0008021">
    <property type="term" value="C:synaptic vesicle"/>
    <property type="evidence" value="ECO:0007669"/>
    <property type="project" value="TreeGrafter"/>
</dbReference>
<dbReference type="InterPro" id="IPR000644">
    <property type="entry name" value="CBS_dom"/>
</dbReference>